<reference evidence="2" key="1">
    <citation type="journal article" date="2015" name="BMC Genomics">
        <title>Draft genome of a commonly misdiagnosed multidrug resistant pathogen Candida auris.</title>
        <authorList>
            <person name="Chatterjee S."/>
            <person name="Alampalli S.V."/>
            <person name="Nageshan R.K."/>
            <person name="Chettiar S.T."/>
            <person name="Joshi S."/>
            <person name="Tatu U.S."/>
        </authorList>
    </citation>
    <scope>NUCLEOTIDE SEQUENCE [LARGE SCALE GENOMIC DNA]</scope>
    <source>
        <strain evidence="2">6684</strain>
    </source>
</reference>
<evidence type="ECO:0000313" key="2">
    <source>
        <dbReference type="Proteomes" id="UP000037122"/>
    </source>
</evidence>
<organism evidence="1 2">
    <name type="scientific">Candidozyma auris</name>
    <name type="common">Yeast</name>
    <name type="synonym">Candida auris</name>
    <dbReference type="NCBI Taxonomy" id="498019"/>
    <lineage>
        <taxon>Eukaryota</taxon>
        <taxon>Fungi</taxon>
        <taxon>Dikarya</taxon>
        <taxon>Ascomycota</taxon>
        <taxon>Saccharomycotina</taxon>
        <taxon>Pichiomycetes</taxon>
        <taxon>Metschnikowiaceae</taxon>
        <taxon>Candidozyma</taxon>
    </lineage>
</organism>
<dbReference type="PROSITE" id="PS51257">
    <property type="entry name" value="PROKAR_LIPOPROTEIN"/>
    <property type="match status" value="1"/>
</dbReference>
<proteinExistence type="predicted"/>
<accession>A0A0L0NYY7</accession>
<dbReference type="Proteomes" id="UP000037122">
    <property type="component" value="Unassembled WGS sequence"/>
</dbReference>
<sequence>MWWKRKKKKKFQSMYFFFSAVVGCPQEKLGILGANRILRRTMRLQKG</sequence>
<gene>
    <name evidence="1" type="ORF">QG37_03509</name>
</gene>
<comment type="caution">
    <text evidence="1">The sequence shown here is derived from an EMBL/GenBank/DDBJ whole genome shotgun (WGS) entry which is preliminary data.</text>
</comment>
<name>A0A0L0NYY7_CANAR</name>
<evidence type="ECO:0000313" key="1">
    <source>
        <dbReference type="EMBL" id="KND99377.1"/>
    </source>
</evidence>
<dbReference type="EMBL" id="LGST01000023">
    <property type="protein sequence ID" value="KND99377.1"/>
    <property type="molecule type" value="Genomic_DNA"/>
</dbReference>
<dbReference type="AlphaFoldDB" id="A0A0L0NYY7"/>
<protein>
    <submittedName>
        <fullName evidence="1">Uncharacterized protein</fullName>
    </submittedName>
</protein>